<reference evidence="2" key="1">
    <citation type="submission" date="2024-06" db="EMBL/GenBank/DDBJ databases">
        <authorList>
            <person name="Ryan C."/>
        </authorList>
    </citation>
    <scope>NUCLEOTIDE SEQUENCE [LARGE SCALE GENOMIC DNA]</scope>
</reference>
<proteinExistence type="predicted"/>
<gene>
    <name evidence="1" type="ORF">URODEC1_LOCUS37104</name>
</gene>
<name>A0ABC8YTN3_9POAL</name>
<dbReference type="InterPro" id="IPR055302">
    <property type="entry name" value="F-box_dom-containing"/>
</dbReference>
<dbReference type="InterPro" id="IPR032675">
    <property type="entry name" value="LRR_dom_sf"/>
</dbReference>
<dbReference type="PANTHER" id="PTHR32141:SF26">
    <property type="entry name" value="OS08G0328600 PROTEIN"/>
    <property type="match status" value="1"/>
</dbReference>
<dbReference type="PANTHER" id="PTHR32141">
    <property type="match status" value="1"/>
</dbReference>
<dbReference type="EMBL" id="OZ075127">
    <property type="protein sequence ID" value="CAL4947960.1"/>
    <property type="molecule type" value="Genomic_DNA"/>
</dbReference>
<dbReference type="AlphaFoldDB" id="A0ABC8YTN3"/>
<evidence type="ECO:0000313" key="1">
    <source>
        <dbReference type="EMBL" id="CAL4947960.1"/>
    </source>
</evidence>
<accession>A0ABC8YTN3</accession>
<evidence type="ECO:0008006" key="3">
    <source>
        <dbReference type="Google" id="ProtNLM"/>
    </source>
</evidence>
<organism evidence="1 2">
    <name type="scientific">Urochloa decumbens</name>
    <dbReference type="NCBI Taxonomy" id="240449"/>
    <lineage>
        <taxon>Eukaryota</taxon>
        <taxon>Viridiplantae</taxon>
        <taxon>Streptophyta</taxon>
        <taxon>Embryophyta</taxon>
        <taxon>Tracheophyta</taxon>
        <taxon>Spermatophyta</taxon>
        <taxon>Magnoliopsida</taxon>
        <taxon>Liliopsida</taxon>
        <taxon>Poales</taxon>
        <taxon>Poaceae</taxon>
        <taxon>PACMAD clade</taxon>
        <taxon>Panicoideae</taxon>
        <taxon>Panicodae</taxon>
        <taxon>Paniceae</taxon>
        <taxon>Melinidinae</taxon>
        <taxon>Urochloa</taxon>
    </lineage>
</organism>
<dbReference type="Gene3D" id="3.80.10.10">
    <property type="entry name" value="Ribonuclease Inhibitor"/>
    <property type="match status" value="1"/>
</dbReference>
<sequence length="495" mass="54780">MSDTLNLDSRDYRDGNYDGLKVGRKLFRDALTAIRRRPVIRSLSVLIISHYQSDYVRGIMAASPGLDAVLAAPAVRSRLEELRVELRAEFGGPCDIYAVLDAAPRLARLWLESVMFTAEDVDYGIMCKRRVLLRCPAATASVAVLHCHWTAGLDVDAPGARSLRYTGFVEHFPLGRNPAAAPANLLQDVQLSFCTARRCSNHPSSRGETPPPPHALFWDAIGRFSRLRALKLELMDINDIAAAVIPEEEEEEGVPLLGASFPELVFLELEGSHELELMDINDIAAAVIPEEEEEGVPLLGASFPELMFLELEGSHEVDSHGAAAAIADLLMCCPALQEFHLKCKLHGGDPYASYRDRTIRTPDAREARLGLERSMEALERLKSGKKKADASPSFGIGDGGDADLAPLNKVCPLPCLESHLRKVRLEFELKRFDCFEVRLAKFLVENALVLEEMEVLDGDQRVFDHIHRHLPIWRASSSKGKIKIVGECNNGSLME</sequence>
<protein>
    <recommendedName>
        <fullName evidence="3">FBD domain-containing protein</fullName>
    </recommendedName>
</protein>
<keyword evidence="2" id="KW-1185">Reference proteome</keyword>
<dbReference type="Proteomes" id="UP001497457">
    <property type="component" value="Chromosome 17b"/>
</dbReference>
<reference evidence="1 2" key="2">
    <citation type="submission" date="2024-10" db="EMBL/GenBank/DDBJ databases">
        <authorList>
            <person name="Ryan C."/>
        </authorList>
    </citation>
    <scope>NUCLEOTIDE SEQUENCE [LARGE SCALE GENOMIC DNA]</scope>
</reference>
<evidence type="ECO:0000313" key="2">
    <source>
        <dbReference type="Proteomes" id="UP001497457"/>
    </source>
</evidence>